<dbReference type="Proteomes" id="UP000601435">
    <property type="component" value="Unassembled WGS sequence"/>
</dbReference>
<dbReference type="GO" id="GO:0006397">
    <property type="term" value="P:mRNA processing"/>
    <property type="evidence" value="ECO:0007669"/>
    <property type="project" value="UniProtKB-KW"/>
</dbReference>
<dbReference type="SMART" id="SM00311">
    <property type="entry name" value="PWI"/>
    <property type="match status" value="1"/>
</dbReference>
<evidence type="ECO:0000313" key="4">
    <source>
        <dbReference type="EMBL" id="CAE7433943.1"/>
    </source>
</evidence>
<comment type="caution">
    <text evidence="4">The sequence shown here is derived from an EMBL/GenBank/DDBJ whole genome shotgun (WGS) entry which is preliminary data.</text>
</comment>
<dbReference type="InterPro" id="IPR002483">
    <property type="entry name" value="PWI_dom"/>
</dbReference>
<dbReference type="PANTHER" id="PTHR18806">
    <property type="entry name" value="RBM25 PROTEIN"/>
    <property type="match status" value="1"/>
</dbReference>
<sequence>QPRKHKPLTRLETPTAPAEDRKLRDDEMRRLIQQVPTDKARAFAFDIDWDAVHGNNIIEKKLRPWVKKKVTEFLGNEEQGMIEFILKKVSAHTKPDTILAELEGFLDEEAENFTLKMWRMLIFEVLRVKAR</sequence>
<dbReference type="OrthoDB" id="6275295at2759"/>
<dbReference type="EMBL" id="CAJNJA010018897">
    <property type="protein sequence ID" value="CAE7433943.1"/>
    <property type="molecule type" value="Genomic_DNA"/>
</dbReference>
<dbReference type="Pfam" id="PF01480">
    <property type="entry name" value="PWI"/>
    <property type="match status" value="1"/>
</dbReference>
<organism evidence="4 5">
    <name type="scientific">Symbiodinium necroappetens</name>
    <dbReference type="NCBI Taxonomy" id="1628268"/>
    <lineage>
        <taxon>Eukaryota</taxon>
        <taxon>Sar</taxon>
        <taxon>Alveolata</taxon>
        <taxon>Dinophyceae</taxon>
        <taxon>Suessiales</taxon>
        <taxon>Symbiodiniaceae</taxon>
        <taxon>Symbiodinium</taxon>
    </lineage>
</organism>
<dbReference type="InterPro" id="IPR036483">
    <property type="entry name" value="PWI_dom_sf"/>
</dbReference>
<feature type="non-terminal residue" evidence="4">
    <location>
        <position position="1"/>
    </location>
</feature>
<keyword evidence="1" id="KW-0507">mRNA processing</keyword>
<protein>
    <submittedName>
        <fullName evidence="4">RBM25 protein</fullName>
    </submittedName>
</protein>
<evidence type="ECO:0000256" key="2">
    <source>
        <dbReference type="SAM" id="MobiDB-lite"/>
    </source>
</evidence>
<name>A0A812RC91_9DINO</name>
<evidence type="ECO:0000256" key="1">
    <source>
        <dbReference type="ARBA" id="ARBA00022664"/>
    </source>
</evidence>
<feature type="region of interest" description="Disordered" evidence="2">
    <location>
        <begin position="1"/>
        <end position="24"/>
    </location>
</feature>
<dbReference type="AlphaFoldDB" id="A0A812RC91"/>
<evidence type="ECO:0000313" key="5">
    <source>
        <dbReference type="Proteomes" id="UP000601435"/>
    </source>
</evidence>
<gene>
    <name evidence="4" type="primary">RBM25</name>
    <name evidence="4" type="ORF">SNEC2469_LOCUS11909</name>
</gene>
<dbReference type="InterPro" id="IPR052768">
    <property type="entry name" value="RBM25"/>
</dbReference>
<dbReference type="PROSITE" id="PS51025">
    <property type="entry name" value="PWI"/>
    <property type="match status" value="1"/>
</dbReference>
<reference evidence="4" key="1">
    <citation type="submission" date="2021-02" db="EMBL/GenBank/DDBJ databases">
        <authorList>
            <person name="Dougan E. K."/>
            <person name="Rhodes N."/>
            <person name="Thang M."/>
            <person name="Chan C."/>
        </authorList>
    </citation>
    <scope>NUCLEOTIDE SEQUENCE</scope>
</reference>
<keyword evidence="5" id="KW-1185">Reference proteome</keyword>
<evidence type="ECO:0000259" key="3">
    <source>
        <dbReference type="PROSITE" id="PS51025"/>
    </source>
</evidence>
<dbReference type="Gene3D" id="1.20.1390.10">
    <property type="entry name" value="PWI domain"/>
    <property type="match status" value="1"/>
</dbReference>
<accession>A0A812RC91</accession>
<dbReference type="PANTHER" id="PTHR18806:SF4">
    <property type="entry name" value="RNA-BINDING PROTEIN 25"/>
    <property type="match status" value="1"/>
</dbReference>
<feature type="domain" description="PWI" evidence="3">
    <location>
        <begin position="40"/>
        <end position="131"/>
    </location>
</feature>
<proteinExistence type="predicted"/>
<dbReference type="SUPFAM" id="SSF101233">
    <property type="entry name" value="PWI domain"/>
    <property type="match status" value="1"/>
</dbReference>